<keyword evidence="4" id="KW-1185">Reference proteome</keyword>
<dbReference type="InterPro" id="IPR001478">
    <property type="entry name" value="PDZ"/>
</dbReference>
<dbReference type="PROSITE" id="PS50004">
    <property type="entry name" value="C2"/>
    <property type="match status" value="1"/>
</dbReference>
<evidence type="ECO:0000259" key="1">
    <source>
        <dbReference type="PROSITE" id="PS50004"/>
    </source>
</evidence>
<evidence type="ECO:0000259" key="2">
    <source>
        <dbReference type="PROSITE" id="PS50106"/>
    </source>
</evidence>
<dbReference type="Gene3D" id="2.60.40.150">
    <property type="entry name" value="C2 domain"/>
    <property type="match status" value="1"/>
</dbReference>
<dbReference type="SMART" id="SM00228">
    <property type="entry name" value="PDZ"/>
    <property type="match status" value="1"/>
</dbReference>
<sequence>MRLTPAPAKNGAILVLQRHRALSLCLPAFILLIAAGGTPLAAGGCSALYPELSTRLHEPPSDQELHPPPPENVRWLRVVRARIPERTRDGRAWDSGAGDLPDPYVRVFVNGAEIFRTAEQANTLEPTWPEGPSGNFEILPEDRLRVEVWEADPLIDKPIGVRDIGRPSETHRAAGEIEIELDAGGSLTLAFQPAHAKLGLGLWYQLHSGSAFISRTMEGGPAERAGLRKDDEVLEIAGQPVRRMSVAAIRGALDAVPRAGLVLLVKHATGTTERIRVHEGPIYPLFDRFAAE</sequence>
<dbReference type="BioCyc" id="SCEL448385:SCE_RS30405-MONOMER"/>
<dbReference type="InterPro" id="IPR000008">
    <property type="entry name" value="C2_dom"/>
</dbReference>
<dbReference type="SUPFAM" id="SSF49562">
    <property type="entry name" value="C2 domain (Calcium/lipid-binding domain, CaLB)"/>
    <property type="match status" value="1"/>
</dbReference>
<dbReference type="eggNOG" id="COG5038">
    <property type="taxonomic scope" value="Bacteria"/>
</dbReference>
<dbReference type="PROSITE" id="PS50106">
    <property type="entry name" value="PDZ"/>
    <property type="match status" value="1"/>
</dbReference>
<feature type="domain" description="PDZ" evidence="2">
    <location>
        <begin position="176"/>
        <end position="268"/>
    </location>
</feature>
<dbReference type="Gene3D" id="2.30.42.10">
    <property type="match status" value="1"/>
</dbReference>
<evidence type="ECO:0000313" key="3">
    <source>
        <dbReference type="EMBL" id="CAN96078.1"/>
    </source>
</evidence>
<dbReference type="InterPro" id="IPR036034">
    <property type="entry name" value="PDZ_sf"/>
</dbReference>
<organism evidence="3 4">
    <name type="scientific">Sorangium cellulosum (strain So ce56)</name>
    <name type="common">Polyangium cellulosum (strain So ce56)</name>
    <dbReference type="NCBI Taxonomy" id="448385"/>
    <lineage>
        <taxon>Bacteria</taxon>
        <taxon>Pseudomonadati</taxon>
        <taxon>Myxococcota</taxon>
        <taxon>Polyangia</taxon>
        <taxon>Polyangiales</taxon>
        <taxon>Polyangiaceae</taxon>
        <taxon>Sorangium</taxon>
    </lineage>
</organism>
<dbReference type="InterPro" id="IPR035892">
    <property type="entry name" value="C2_domain_sf"/>
</dbReference>
<dbReference type="EMBL" id="AM746676">
    <property type="protein sequence ID" value="CAN96078.1"/>
    <property type="molecule type" value="Genomic_DNA"/>
</dbReference>
<evidence type="ECO:0000313" key="4">
    <source>
        <dbReference type="Proteomes" id="UP000002139"/>
    </source>
</evidence>
<dbReference type="CDD" id="cd00030">
    <property type="entry name" value="C2"/>
    <property type="match status" value="1"/>
</dbReference>
<dbReference type="AlphaFoldDB" id="A9GBQ9"/>
<dbReference type="SUPFAM" id="SSF50156">
    <property type="entry name" value="PDZ domain-like"/>
    <property type="match status" value="1"/>
</dbReference>
<gene>
    <name evidence="3" type="ordered locus">sce5914</name>
</gene>
<dbReference type="KEGG" id="scl:sce5914"/>
<accession>A9GBQ9</accession>
<name>A9GBQ9_SORC5</name>
<dbReference type="Proteomes" id="UP000002139">
    <property type="component" value="Chromosome"/>
</dbReference>
<dbReference type="HOGENOM" id="CLU_1022712_0_0_7"/>
<feature type="domain" description="C2" evidence="1">
    <location>
        <begin position="55"/>
        <end position="181"/>
    </location>
</feature>
<proteinExistence type="predicted"/>
<dbReference type="STRING" id="448385.sce5914"/>
<dbReference type="Pfam" id="PF00168">
    <property type="entry name" value="C2"/>
    <property type="match status" value="1"/>
</dbReference>
<protein>
    <submittedName>
        <fullName evidence="3">Exported protein</fullName>
    </submittedName>
</protein>
<dbReference type="eggNOG" id="COG0793">
    <property type="taxonomic scope" value="Bacteria"/>
</dbReference>
<reference evidence="3 4" key="1">
    <citation type="journal article" date="2007" name="Nat. Biotechnol.">
        <title>Complete genome sequence of the myxobacterium Sorangium cellulosum.</title>
        <authorList>
            <person name="Schneiker S."/>
            <person name="Perlova O."/>
            <person name="Kaiser O."/>
            <person name="Gerth K."/>
            <person name="Alici A."/>
            <person name="Altmeyer M.O."/>
            <person name="Bartels D."/>
            <person name="Bekel T."/>
            <person name="Beyer S."/>
            <person name="Bode E."/>
            <person name="Bode H.B."/>
            <person name="Bolten C.J."/>
            <person name="Choudhuri J.V."/>
            <person name="Doss S."/>
            <person name="Elnakady Y.A."/>
            <person name="Frank B."/>
            <person name="Gaigalat L."/>
            <person name="Goesmann A."/>
            <person name="Groeger C."/>
            <person name="Gross F."/>
            <person name="Jelsbak L."/>
            <person name="Jelsbak L."/>
            <person name="Kalinowski J."/>
            <person name="Kegler C."/>
            <person name="Knauber T."/>
            <person name="Konietzny S."/>
            <person name="Kopp M."/>
            <person name="Krause L."/>
            <person name="Krug D."/>
            <person name="Linke B."/>
            <person name="Mahmud T."/>
            <person name="Martinez-Arias R."/>
            <person name="McHardy A.C."/>
            <person name="Merai M."/>
            <person name="Meyer F."/>
            <person name="Mormann S."/>
            <person name="Munoz-Dorado J."/>
            <person name="Perez J."/>
            <person name="Pradella S."/>
            <person name="Rachid S."/>
            <person name="Raddatz G."/>
            <person name="Rosenau F."/>
            <person name="Rueckert C."/>
            <person name="Sasse F."/>
            <person name="Scharfe M."/>
            <person name="Schuster S.C."/>
            <person name="Suen G."/>
            <person name="Treuner-Lange A."/>
            <person name="Velicer G.J."/>
            <person name="Vorholter F.-J."/>
            <person name="Weissman K.J."/>
            <person name="Welch R.D."/>
            <person name="Wenzel S.C."/>
            <person name="Whitworth D.E."/>
            <person name="Wilhelm S."/>
            <person name="Wittmann C."/>
            <person name="Bloecker H."/>
            <person name="Puehler A."/>
            <person name="Mueller R."/>
        </authorList>
    </citation>
    <scope>NUCLEOTIDE SEQUENCE [LARGE SCALE GENOMIC DNA]</scope>
    <source>
        <strain evidence="4">So ce56</strain>
    </source>
</reference>
<dbReference type="InterPro" id="IPR041489">
    <property type="entry name" value="PDZ_6"/>
</dbReference>
<dbReference type="Pfam" id="PF17820">
    <property type="entry name" value="PDZ_6"/>
    <property type="match status" value="1"/>
</dbReference>